<dbReference type="PROSITE" id="PS51471">
    <property type="entry name" value="FE2OG_OXY"/>
    <property type="match status" value="1"/>
</dbReference>
<dbReference type="PANTHER" id="PTHR47990">
    <property type="entry name" value="2-OXOGLUTARATE (2OG) AND FE(II)-DEPENDENT OXYGENASE SUPERFAMILY PROTEIN-RELATED"/>
    <property type="match status" value="1"/>
</dbReference>
<comment type="similarity">
    <text evidence="1">Belongs to the iron/ascorbate-dependent oxidoreductase family.</text>
</comment>
<reference evidence="3" key="1">
    <citation type="submission" date="2022-07" db="EMBL/GenBank/DDBJ databases">
        <authorList>
            <person name="Trinca V."/>
            <person name="Uliana J.V.C."/>
            <person name="Torres T.T."/>
            <person name="Ward R.J."/>
            <person name="Monesi N."/>
        </authorList>
    </citation>
    <scope>NUCLEOTIDE SEQUENCE</scope>
    <source>
        <strain evidence="3">HSMRA1968</strain>
        <tissue evidence="3">Whole embryos</tissue>
    </source>
</reference>
<keyword evidence="4" id="KW-1185">Reference proteome</keyword>
<dbReference type="InterPro" id="IPR005123">
    <property type="entry name" value="Oxoglu/Fe-dep_dioxygenase_dom"/>
</dbReference>
<evidence type="ECO:0000256" key="1">
    <source>
        <dbReference type="RuleBase" id="RU003682"/>
    </source>
</evidence>
<evidence type="ECO:0000313" key="3">
    <source>
        <dbReference type="EMBL" id="KAJ6643841.1"/>
    </source>
</evidence>
<keyword evidence="1" id="KW-0479">Metal-binding</keyword>
<protein>
    <submittedName>
        <fullName evidence="3">2-oxoglutarate-dependent dioxygenase iboH</fullName>
    </submittedName>
</protein>
<dbReference type="AlphaFoldDB" id="A0A9Q0N6B9"/>
<accession>A0A9Q0N6B9</accession>
<dbReference type="Pfam" id="PF03171">
    <property type="entry name" value="2OG-FeII_Oxy"/>
    <property type="match status" value="1"/>
</dbReference>
<dbReference type="EMBL" id="WJQU01000002">
    <property type="protein sequence ID" value="KAJ6643841.1"/>
    <property type="molecule type" value="Genomic_DNA"/>
</dbReference>
<gene>
    <name evidence="3" type="primary">iboH</name>
    <name evidence="3" type="ORF">Bhyg_08806</name>
</gene>
<dbReference type="InterPro" id="IPR044861">
    <property type="entry name" value="IPNS-like_FE2OG_OXY"/>
</dbReference>
<proteinExistence type="inferred from homology"/>
<evidence type="ECO:0000259" key="2">
    <source>
        <dbReference type="PROSITE" id="PS51471"/>
    </source>
</evidence>
<dbReference type="SUPFAM" id="SSF51197">
    <property type="entry name" value="Clavaminate synthase-like"/>
    <property type="match status" value="1"/>
</dbReference>
<dbReference type="Proteomes" id="UP001151699">
    <property type="component" value="Chromosome B"/>
</dbReference>
<dbReference type="OrthoDB" id="288590at2759"/>
<sequence length="224" mass="25693">MVDGFFYLKVDLDPHPMFQLAEQVFDLPLDVKLAYKMDGKNGLDSQALPNLHRIRESSGDQLRLTKSTMYPISNESSIDVSLGAHTDFGSITILFNRQYGLQVMKTDKEWLFVRPIPGHAIVNLGDAMVKLSGRRLKSNIHRVVTAPRLSEVTDRYSVAYFARPENNVRMKSLVDGDHQSLSVDDDVLTAEKWIERRVKHFQTENYLNEETYAMSRGTEHYREA</sequence>
<dbReference type="GO" id="GO:0051213">
    <property type="term" value="F:dioxygenase activity"/>
    <property type="evidence" value="ECO:0007669"/>
    <property type="project" value="UniProtKB-KW"/>
</dbReference>
<comment type="caution">
    <text evidence="3">The sequence shown here is derived from an EMBL/GenBank/DDBJ whole genome shotgun (WGS) entry which is preliminary data.</text>
</comment>
<keyword evidence="1" id="KW-0560">Oxidoreductase</keyword>
<dbReference type="GO" id="GO:0046872">
    <property type="term" value="F:metal ion binding"/>
    <property type="evidence" value="ECO:0007669"/>
    <property type="project" value="UniProtKB-KW"/>
</dbReference>
<dbReference type="Gene3D" id="2.60.120.330">
    <property type="entry name" value="B-lactam Antibiotic, Isopenicillin N Synthase, Chain"/>
    <property type="match status" value="1"/>
</dbReference>
<feature type="domain" description="Fe2OG dioxygenase" evidence="2">
    <location>
        <begin position="67"/>
        <end position="164"/>
    </location>
</feature>
<organism evidence="3 4">
    <name type="scientific">Pseudolycoriella hygida</name>
    <dbReference type="NCBI Taxonomy" id="35572"/>
    <lineage>
        <taxon>Eukaryota</taxon>
        <taxon>Metazoa</taxon>
        <taxon>Ecdysozoa</taxon>
        <taxon>Arthropoda</taxon>
        <taxon>Hexapoda</taxon>
        <taxon>Insecta</taxon>
        <taxon>Pterygota</taxon>
        <taxon>Neoptera</taxon>
        <taxon>Endopterygota</taxon>
        <taxon>Diptera</taxon>
        <taxon>Nematocera</taxon>
        <taxon>Sciaroidea</taxon>
        <taxon>Sciaridae</taxon>
        <taxon>Pseudolycoriella</taxon>
    </lineage>
</organism>
<dbReference type="InterPro" id="IPR027443">
    <property type="entry name" value="IPNS-like_sf"/>
</dbReference>
<keyword evidence="3" id="KW-0223">Dioxygenase</keyword>
<name>A0A9Q0N6B9_9DIPT</name>
<evidence type="ECO:0000313" key="4">
    <source>
        <dbReference type="Proteomes" id="UP001151699"/>
    </source>
</evidence>
<keyword evidence="1" id="KW-0408">Iron</keyword>
<dbReference type="InterPro" id="IPR050231">
    <property type="entry name" value="Iron_ascorbate_oxido_reductase"/>
</dbReference>